<proteinExistence type="predicted"/>
<name>A0A2M4C9J3_9DIPT</name>
<protein>
    <submittedName>
        <fullName evidence="1">Putative secreted protein</fullName>
    </submittedName>
</protein>
<dbReference type="AlphaFoldDB" id="A0A2M4C9J3"/>
<reference evidence="1" key="1">
    <citation type="submission" date="2018-01" db="EMBL/GenBank/DDBJ databases">
        <title>An insight into the sialome of Amazonian anophelines.</title>
        <authorList>
            <person name="Ribeiro J.M."/>
            <person name="Scarpassa V."/>
            <person name="Calvo E."/>
        </authorList>
    </citation>
    <scope>NUCLEOTIDE SEQUENCE</scope>
    <source>
        <tissue evidence="1">Salivary glands</tissue>
    </source>
</reference>
<evidence type="ECO:0000313" key="1">
    <source>
        <dbReference type="EMBL" id="MBW61984.1"/>
    </source>
</evidence>
<sequence length="93" mass="10318">MRAHRAAGSSSPVILLLSLPTKRCTSGTEDDQHQYQICTINKTYTPFIYVLRILVLFRLMRGLLWDGLLFGLCGSPVPRGGEGEIHEMARDAG</sequence>
<accession>A0A2M4C9J3</accession>
<organism evidence="1">
    <name type="scientific">Anopheles marajoara</name>
    <dbReference type="NCBI Taxonomy" id="58244"/>
    <lineage>
        <taxon>Eukaryota</taxon>
        <taxon>Metazoa</taxon>
        <taxon>Ecdysozoa</taxon>
        <taxon>Arthropoda</taxon>
        <taxon>Hexapoda</taxon>
        <taxon>Insecta</taxon>
        <taxon>Pterygota</taxon>
        <taxon>Neoptera</taxon>
        <taxon>Endopterygota</taxon>
        <taxon>Diptera</taxon>
        <taxon>Nematocera</taxon>
        <taxon>Culicoidea</taxon>
        <taxon>Culicidae</taxon>
        <taxon>Anophelinae</taxon>
        <taxon>Anopheles</taxon>
    </lineage>
</organism>
<dbReference type="EMBL" id="GGFJ01012843">
    <property type="protein sequence ID" value="MBW61984.1"/>
    <property type="molecule type" value="Transcribed_RNA"/>
</dbReference>